<evidence type="ECO:0000256" key="1">
    <source>
        <dbReference type="SAM" id="Coils"/>
    </source>
</evidence>
<dbReference type="EMBL" id="JAXCLW010000010">
    <property type="protein sequence ID" value="MDY0885519.1"/>
    <property type="molecule type" value="Genomic_DNA"/>
</dbReference>
<dbReference type="RefSeq" id="WP_320510592.1">
    <property type="nucleotide sequence ID" value="NZ_JAXCLW010000010.1"/>
</dbReference>
<accession>A0ABU5EI42</accession>
<comment type="caution">
    <text evidence="2">The sequence shown here is derived from an EMBL/GenBank/DDBJ whole genome shotgun (WGS) entry which is preliminary data.</text>
</comment>
<proteinExistence type="predicted"/>
<evidence type="ECO:0000313" key="2">
    <source>
        <dbReference type="EMBL" id="MDY0885519.1"/>
    </source>
</evidence>
<protein>
    <submittedName>
        <fullName evidence="2">Uncharacterized protein</fullName>
    </submittedName>
</protein>
<sequence length="70" mass="7846">MELRHADYENLIARLERGDSSAEELAAIRKEAAQCLRDALQRIAQLEHQIANMQRAIRDAVTETGAARDA</sequence>
<evidence type="ECO:0000313" key="3">
    <source>
        <dbReference type="Proteomes" id="UP001279642"/>
    </source>
</evidence>
<organism evidence="2 3">
    <name type="scientific">Dongia soli</name>
    <dbReference type="NCBI Taxonomy" id="600628"/>
    <lineage>
        <taxon>Bacteria</taxon>
        <taxon>Pseudomonadati</taxon>
        <taxon>Pseudomonadota</taxon>
        <taxon>Alphaproteobacteria</taxon>
        <taxon>Rhodospirillales</taxon>
        <taxon>Dongiaceae</taxon>
        <taxon>Dongia</taxon>
    </lineage>
</organism>
<reference evidence="2 3" key="1">
    <citation type="journal article" date="2016" name="Antonie Van Leeuwenhoek">
        <title>Dongia soli sp. nov., isolated from soil from Dokdo, Korea.</title>
        <authorList>
            <person name="Kim D.U."/>
            <person name="Lee H."/>
            <person name="Kim H."/>
            <person name="Kim S.G."/>
            <person name="Ka J.O."/>
        </authorList>
    </citation>
    <scope>NUCLEOTIDE SEQUENCE [LARGE SCALE GENOMIC DNA]</scope>
    <source>
        <strain evidence="2 3">D78</strain>
    </source>
</reference>
<name>A0ABU5EI42_9PROT</name>
<feature type="coiled-coil region" evidence="1">
    <location>
        <begin position="29"/>
        <end position="63"/>
    </location>
</feature>
<gene>
    <name evidence="2" type="ORF">SMD27_21950</name>
</gene>
<dbReference type="Proteomes" id="UP001279642">
    <property type="component" value="Unassembled WGS sequence"/>
</dbReference>
<keyword evidence="1" id="KW-0175">Coiled coil</keyword>
<keyword evidence="3" id="KW-1185">Reference proteome</keyword>